<comment type="caution">
    <text evidence="5">The sequence shown here is derived from an EMBL/GenBank/DDBJ whole genome shotgun (WGS) entry which is preliminary data.</text>
</comment>
<dbReference type="CDD" id="cd00821">
    <property type="entry name" value="PH"/>
    <property type="match status" value="1"/>
</dbReference>
<dbReference type="Pfam" id="PF00169">
    <property type="entry name" value="PH"/>
    <property type="match status" value="1"/>
</dbReference>
<dbReference type="InterPro" id="IPR001849">
    <property type="entry name" value="PH_domain"/>
</dbReference>
<evidence type="ECO:0000313" key="5">
    <source>
        <dbReference type="EMBL" id="CAK6953819.1"/>
    </source>
</evidence>
<dbReference type="SUPFAM" id="SSF50729">
    <property type="entry name" value="PH domain-like"/>
    <property type="match status" value="1"/>
</dbReference>
<evidence type="ECO:0000256" key="1">
    <source>
        <dbReference type="ARBA" id="ARBA00004370"/>
    </source>
</evidence>
<dbReference type="GO" id="GO:0045595">
    <property type="term" value="P:regulation of cell differentiation"/>
    <property type="evidence" value="ECO:0007669"/>
    <property type="project" value="TreeGrafter"/>
</dbReference>
<evidence type="ECO:0000259" key="4">
    <source>
        <dbReference type="PROSITE" id="PS50003"/>
    </source>
</evidence>
<reference evidence="5 6" key="1">
    <citation type="submission" date="2024-01" db="EMBL/GenBank/DDBJ databases">
        <authorList>
            <person name="Alioto T."/>
            <person name="Alioto T."/>
            <person name="Gomez Garrido J."/>
        </authorList>
    </citation>
    <scope>NUCLEOTIDE SEQUENCE [LARGE SCALE GENOMIC DNA]</scope>
</reference>
<dbReference type="GO" id="GO:0016020">
    <property type="term" value="C:membrane"/>
    <property type="evidence" value="ECO:0007669"/>
    <property type="project" value="UniProtKB-SubCell"/>
</dbReference>
<dbReference type="EMBL" id="CAWUFR010000014">
    <property type="protein sequence ID" value="CAK6953819.1"/>
    <property type="molecule type" value="Genomic_DNA"/>
</dbReference>
<feature type="domain" description="PH" evidence="4">
    <location>
        <begin position="4"/>
        <end position="112"/>
    </location>
</feature>
<keyword evidence="2" id="KW-0472">Membrane</keyword>
<evidence type="ECO:0000256" key="2">
    <source>
        <dbReference type="ARBA" id="ARBA00023136"/>
    </source>
</evidence>
<dbReference type="Proteomes" id="UP001314229">
    <property type="component" value="Unassembled WGS sequence"/>
</dbReference>
<dbReference type="InterPro" id="IPR039680">
    <property type="entry name" value="PLEKHB1/2"/>
</dbReference>
<gene>
    <name evidence="5" type="ORF">FSCOSCO3_A008480</name>
</gene>
<dbReference type="PANTHER" id="PTHR14309">
    <property type="entry name" value="EXPRESSED PROTEIN"/>
    <property type="match status" value="1"/>
</dbReference>
<dbReference type="SMART" id="SM00233">
    <property type="entry name" value="PH"/>
    <property type="match status" value="1"/>
</dbReference>
<comment type="subcellular location">
    <subcellularLocation>
        <location evidence="1">Membrane</location>
    </subcellularLocation>
</comment>
<organism evidence="5 6">
    <name type="scientific">Scomber scombrus</name>
    <name type="common">Atlantic mackerel</name>
    <name type="synonym">Scomber vernalis</name>
    <dbReference type="NCBI Taxonomy" id="13677"/>
    <lineage>
        <taxon>Eukaryota</taxon>
        <taxon>Metazoa</taxon>
        <taxon>Chordata</taxon>
        <taxon>Craniata</taxon>
        <taxon>Vertebrata</taxon>
        <taxon>Euteleostomi</taxon>
        <taxon>Actinopterygii</taxon>
        <taxon>Neopterygii</taxon>
        <taxon>Teleostei</taxon>
        <taxon>Neoteleostei</taxon>
        <taxon>Acanthomorphata</taxon>
        <taxon>Pelagiaria</taxon>
        <taxon>Scombriformes</taxon>
        <taxon>Scombridae</taxon>
        <taxon>Scomber</taxon>
    </lineage>
</organism>
<dbReference type="Gene3D" id="2.30.29.30">
    <property type="entry name" value="Pleckstrin-homology domain (PH domain)/Phosphotyrosine-binding domain (PTB)"/>
    <property type="match status" value="1"/>
</dbReference>
<feature type="region of interest" description="Disordered" evidence="3">
    <location>
        <begin position="136"/>
        <end position="176"/>
    </location>
</feature>
<protein>
    <submittedName>
        <fullName evidence="5">Uncharacterized protein LOC121910416</fullName>
    </submittedName>
</protein>
<dbReference type="AlphaFoldDB" id="A0AAV1N4I4"/>
<keyword evidence="6" id="KW-1185">Reference proteome</keyword>
<proteinExistence type="predicted"/>
<evidence type="ECO:0000313" key="6">
    <source>
        <dbReference type="Proteomes" id="UP001314229"/>
    </source>
</evidence>
<dbReference type="InterPro" id="IPR011993">
    <property type="entry name" value="PH-like_dom_sf"/>
</dbReference>
<dbReference type="PANTHER" id="PTHR14309:SF12">
    <property type="entry name" value="PH DOMAIN-CONTAINING PROTEIN"/>
    <property type="match status" value="1"/>
</dbReference>
<evidence type="ECO:0000256" key="3">
    <source>
        <dbReference type="SAM" id="MobiDB-lite"/>
    </source>
</evidence>
<dbReference type="PROSITE" id="PS50003">
    <property type="entry name" value="PH_DOMAIN"/>
    <property type="match status" value="1"/>
</dbReference>
<sequence>MNISGIHQGMLRVYGGFIFKQWKRRFLLLTAEGSLLVCHDASSPPDKLVLLQSHCESIVEGKDILDLPKLPSGGFRDCCFALILTQNKFLLLLADTAADCSQWLNVLKKVKKSVPKPLSPCKRHHVPPQNITLNDLVPEQEKDPPSPPASNVDAPSPGPMTCGSPREKSRNSPRTKYYQGGAHSVGCLRHGTINNAQAMRAVYMLMGGAAASSAMGYLGTCSPTNLEVKAPDLPLNTDFSGMGPAGAGVYHTGGSAIDPTHFNSFDFEVADSDFDAFDCGGFTF</sequence>
<name>A0AAV1N4I4_SCOSC</name>
<accession>A0AAV1N4I4</accession>